<evidence type="ECO:0000313" key="2">
    <source>
        <dbReference type="EMBL" id="SDG58246.1"/>
    </source>
</evidence>
<feature type="region of interest" description="Disordered" evidence="1">
    <location>
        <begin position="49"/>
        <end position="68"/>
    </location>
</feature>
<proteinExistence type="predicted"/>
<name>A0A1G7VEK3_9ACTN</name>
<evidence type="ECO:0000256" key="1">
    <source>
        <dbReference type="SAM" id="MobiDB-lite"/>
    </source>
</evidence>
<feature type="compositionally biased region" description="Low complexity" evidence="1">
    <location>
        <begin position="52"/>
        <end position="68"/>
    </location>
</feature>
<organism evidence="2 3">
    <name type="scientific">Streptomyces griseoaurantiacus</name>
    <dbReference type="NCBI Taxonomy" id="68213"/>
    <lineage>
        <taxon>Bacteria</taxon>
        <taxon>Bacillati</taxon>
        <taxon>Actinomycetota</taxon>
        <taxon>Actinomycetes</taxon>
        <taxon>Kitasatosporales</taxon>
        <taxon>Streptomycetaceae</taxon>
        <taxon>Streptomyces</taxon>
        <taxon>Streptomyces aurantiacus group</taxon>
    </lineage>
</organism>
<evidence type="ECO:0000313" key="3">
    <source>
        <dbReference type="Proteomes" id="UP000198614"/>
    </source>
</evidence>
<protein>
    <submittedName>
        <fullName evidence="2">Uncharacterized protein</fullName>
    </submittedName>
</protein>
<reference evidence="2 3" key="1">
    <citation type="submission" date="2016-10" db="EMBL/GenBank/DDBJ databases">
        <authorList>
            <person name="de Groot N.N."/>
        </authorList>
    </citation>
    <scope>NUCLEOTIDE SEQUENCE [LARGE SCALE GENOMIC DNA]</scope>
    <source>
        <strain evidence="2 3">CGMCC 4.1859</strain>
    </source>
</reference>
<sequence length="68" mass="7294">MAYTVSGVVVIRVKNGKKDHAIWSLMRRGWLSGVASSTPEHLVQRIRPAYGTSSTAATSRTAASPRPA</sequence>
<dbReference type="Proteomes" id="UP000198614">
    <property type="component" value="Unassembled WGS sequence"/>
</dbReference>
<dbReference type="EMBL" id="FNAX01000023">
    <property type="protein sequence ID" value="SDG58246.1"/>
    <property type="molecule type" value="Genomic_DNA"/>
</dbReference>
<dbReference type="AlphaFoldDB" id="A0A1G7VEK3"/>
<accession>A0A1G7VEK3</accession>
<gene>
    <name evidence="2" type="ORF">SAMN05216260_12320</name>
</gene>